<dbReference type="Gene3D" id="3.30.565.10">
    <property type="entry name" value="Histidine kinase-like ATPase, C-terminal domain"/>
    <property type="match status" value="1"/>
</dbReference>
<dbReference type="SMART" id="SM00387">
    <property type="entry name" value="HATPase_c"/>
    <property type="match status" value="1"/>
</dbReference>
<evidence type="ECO:0000256" key="1">
    <source>
        <dbReference type="ARBA" id="ARBA00000085"/>
    </source>
</evidence>
<dbReference type="PROSITE" id="PS50109">
    <property type="entry name" value="HIS_KIN"/>
    <property type="match status" value="1"/>
</dbReference>
<dbReference type="GO" id="GO:0005524">
    <property type="term" value="F:ATP binding"/>
    <property type="evidence" value="ECO:0007669"/>
    <property type="project" value="UniProtKB-KW"/>
</dbReference>
<reference evidence="10" key="1">
    <citation type="submission" date="2021-01" db="EMBL/GenBank/DDBJ databases">
        <title>Fulvivirga kasyanovii gen. nov., sp nov., a novel member of the phylum Bacteroidetes isolated from seawater in a mussel farm.</title>
        <authorList>
            <person name="Zhao L.-H."/>
            <person name="Wang Z.-J."/>
        </authorList>
    </citation>
    <scope>NUCLEOTIDE SEQUENCE</scope>
    <source>
        <strain evidence="10">2943</strain>
    </source>
</reference>
<dbReference type="GO" id="GO:0000156">
    <property type="term" value="F:phosphorelay response regulator activity"/>
    <property type="evidence" value="ECO:0007669"/>
    <property type="project" value="TreeGrafter"/>
</dbReference>
<evidence type="ECO:0000256" key="8">
    <source>
        <dbReference type="SAM" id="Coils"/>
    </source>
</evidence>
<dbReference type="Proteomes" id="UP000659388">
    <property type="component" value="Unassembled WGS sequence"/>
</dbReference>
<dbReference type="EC" id="2.7.13.3" evidence="2"/>
<dbReference type="GO" id="GO:0007234">
    <property type="term" value="P:osmosensory signaling via phosphorelay pathway"/>
    <property type="evidence" value="ECO:0007669"/>
    <property type="project" value="TreeGrafter"/>
</dbReference>
<evidence type="ECO:0000256" key="4">
    <source>
        <dbReference type="ARBA" id="ARBA00022741"/>
    </source>
</evidence>
<dbReference type="GO" id="GO:0000155">
    <property type="term" value="F:phosphorelay sensor kinase activity"/>
    <property type="evidence" value="ECO:0007669"/>
    <property type="project" value="InterPro"/>
</dbReference>
<feature type="domain" description="Histidine kinase" evidence="9">
    <location>
        <begin position="63"/>
        <end position="275"/>
    </location>
</feature>
<dbReference type="InterPro" id="IPR003594">
    <property type="entry name" value="HATPase_dom"/>
</dbReference>
<protein>
    <recommendedName>
        <fullName evidence="2">histidine kinase</fullName>
        <ecNumber evidence="2">2.7.13.3</ecNumber>
    </recommendedName>
</protein>
<dbReference type="GO" id="GO:0030295">
    <property type="term" value="F:protein kinase activator activity"/>
    <property type="evidence" value="ECO:0007669"/>
    <property type="project" value="TreeGrafter"/>
</dbReference>
<evidence type="ECO:0000256" key="2">
    <source>
        <dbReference type="ARBA" id="ARBA00012438"/>
    </source>
</evidence>
<keyword evidence="7" id="KW-0902">Two-component regulatory system</keyword>
<keyword evidence="4" id="KW-0547">Nucleotide-binding</keyword>
<keyword evidence="3" id="KW-0808">Transferase</keyword>
<organism evidence="10 11">
    <name type="scientific">Fulvivirga sediminis</name>
    <dbReference type="NCBI Taxonomy" id="2803949"/>
    <lineage>
        <taxon>Bacteria</taxon>
        <taxon>Pseudomonadati</taxon>
        <taxon>Bacteroidota</taxon>
        <taxon>Cytophagia</taxon>
        <taxon>Cytophagales</taxon>
        <taxon>Fulvivirgaceae</taxon>
        <taxon>Fulvivirga</taxon>
    </lineage>
</organism>
<accession>A0A937F656</accession>
<dbReference type="InterPro" id="IPR036890">
    <property type="entry name" value="HATPase_C_sf"/>
</dbReference>
<dbReference type="Gene3D" id="1.10.287.130">
    <property type="match status" value="1"/>
</dbReference>
<dbReference type="PANTHER" id="PTHR42878:SF7">
    <property type="entry name" value="SENSOR HISTIDINE KINASE GLRK"/>
    <property type="match status" value="1"/>
</dbReference>
<dbReference type="PANTHER" id="PTHR42878">
    <property type="entry name" value="TWO-COMPONENT HISTIDINE KINASE"/>
    <property type="match status" value="1"/>
</dbReference>
<sequence>MDDFKDKWLRARKELSEKEEELQAQHEELTTTIENVVSKNEQLEQVLAELKNRNKELDQIIYRTSHDLKSPITTLRGLMNLITHVSDSEEVDSYAELANHAFLEMEKVLFLLTRYSWNLLDNIHWESVNIHELVEDAFHSLRFIDGVSEVDIALPKPNPHKALISDKERLKLVFFQVISNAVHFRNRSVKSFVKIFVSSSTEHLIISVVDNGIGMSEEIKARAFEMFFRGAILSKGPGLGLYISQQIITKLKGKIIIESKVNMGSTVTIKLPFKLK</sequence>
<evidence type="ECO:0000259" key="9">
    <source>
        <dbReference type="PROSITE" id="PS50109"/>
    </source>
</evidence>
<dbReference type="PRINTS" id="PR00344">
    <property type="entry name" value="BCTRLSENSOR"/>
</dbReference>
<dbReference type="InterPro" id="IPR005467">
    <property type="entry name" value="His_kinase_dom"/>
</dbReference>
<dbReference type="SUPFAM" id="SSF55874">
    <property type="entry name" value="ATPase domain of HSP90 chaperone/DNA topoisomerase II/histidine kinase"/>
    <property type="match status" value="1"/>
</dbReference>
<evidence type="ECO:0000313" key="10">
    <source>
        <dbReference type="EMBL" id="MBL3654808.1"/>
    </source>
</evidence>
<evidence type="ECO:0000256" key="7">
    <source>
        <dbReference type="ARBA" id="ARBA00023012"/>
    </source>
</evidence>
<dbReference type="AlphaFoldDB" id="A0A937F656"/>
<keyword evidence="6" id="KW-0067">ATP-binding</keyword>
<evidence type="ECO:0000256" key="6">
    <source>
        <dbReference type="ARBA" id="ARBA00022840"/>
    </source>
</evidence>
<evidence type="ECO:0000256" key="3">
    <source>
        <dbReference type="ARBA" id="ARBA00022679"/>
    </source>
</evidence>
<dbReference type="InterPro" id="IPR004358">
    <property type="entry name" value="Sig_transdc_His_kin-like_C"/>
</dbReference>
<dbReference type="SUPFAM" id="SSF47384">
    <property type="entry name" value="Homodimeric domain of signal transducing histidine kinase"/>
    <property type="match status" value="1"/>
</dbReference>
<evidence type="ECO:0000256" key="5">
    <source>
        <dbReference type="ARBA" id="ARBA00022777"/>
    </source>
</evidence>
<keyword evidence="8" id="KW-0175">Coiled coil</keyword>
<evidence type="ECO:0000313" key="11">
    <source>
        <dbReference type="Proteomes" id="UP000659388"/>
    </source>
</evidence>
<comment type="caution">
    <text evidence="10">The sequence shown here is derived from an EMBL/GenBank/DDBJ whole genome shotgun (WGS) entry which is preliminary data.</text>
</comment>
<dbReference type="InterPro" id="IPR036097">
    <property type="entry name" value="HisK_dim/P_sf"/>
</dbReference>
<proteinExistence type="predicted"/>
<dbReference type="Pfam" id="PF02518">
    <property type="entry name" value="HATPase_c"/>
    <property type="match status" value="1"/>
</dbReference>
<comment type="catalytic activity">
    <reaction evidence="1">
        <text>ATP + protein L-histidine = ADP + protein N-phospho-L-histidine.</text>
        <dbReference type="EC" id="2.7.13.3"/>
    </reaction>
</comment>
<dbReference type="RefSeq" id="WP_202241930.1">
    <property type="nucleotide sequence ID" value="NZ_JAESIY010000001.1"/>
</dbReference>
<keyword evidence="11" id="KW-1185">Reference proteome</keyword>
<gene>
    <name evidence="10" type="ORF">JL102_01600</name>
</gene>
<name>A0A937F656_9BACT</name>
<keyword evidence="5 10" id="KW-0418">Kinase</keyword>
<dbReference type="EMBL" id="JAESIY010000001">
    <property type="protein sequence ID" value="MBL3654808.1"/>
    <property type="molecule type" value="Genomic_DNA"/>
</dbReference>
<dbReference type="InterPro" id="IPR050351">
    <property type="entry name" value="BphY/WalK/GraS-like"/>
</dbReference>
<feature type="coiled-coil region" evidence="8">
    <location>
        <begin position="1"/>
        <end position="60"/>
    </location>
</feature>